<dbReference type="EMBL" id="FOFB01000011">
    <property type="protein sequence ID" value="SEQ54685.1"/>
    <property type="molecule type" value="Genomic_DNA"/>
</dbReference>
<name>A0A1H9GXA5_9BACT</name>
<evidence type="ECO:0000313" key="2">
    <source>
        <dbReference type="EMBL" id="SEQ54685.1"/>
    </source>
</evidence>
<organism evidence="2 3">
    <name type="scientific">Neolewinella agarilytica</name>
    <dbReference type="NCBI Taxonomy" id="478744"/>
    <lineage>
        <taxon>Bacteria</taxon>
        <taxon>Pseudomonadati</taxon>
        <taxon>Bacteroidota</taxon>
        <taxon>Saprospiria</taxon>
        <taxon>Saprospirales</taxon>
        <taxon>Lewinellaceae</taxon>
        <taxon>Neolewinella</taxon>
    </lineage>
</organism>
<dbReference type="InParanoid" id="A0A1H9GXA5"/>
<evidence type="ECO:0000313" key="3">
    <source>
        <dbReference type="Proteomes" id="UP000199021"/>
    </source>
</evidence>
<proteinExistence type="predicted"/>
<dbReference type="OrthoDB" id="8901262at2"/>
<dbReference type="Proteomes" id="UP000199021">
    <property type="component" value="Unassembled WGS sequence"/>
</dbReference>
<gene>
    <name evidence="2" type="ORF">SAMN05444359_111145</name>
</gene>
<keyword evidence="3" id="KW-1185">Reference proteome</keyword>
<evidence type="ECO:0000259" key="1">
    <source>
        <dbReference type="Pfam" id="PF18962"/>
    </source>
</evidence>
<dbReference type="AlphaFoldDB" id="A0A1H9GXA5"/>
<sequence length="282" mass="30867">MYRIFFVLLSTFLMGVELDAQQMNWVPGDQVTDVNYTDGTDCDANLLCYTLAYTPAQTGVLTSYTTNFMVDCDGGNSAIVSNRSLLLTDNSSQEEACEEAGLLLLHSSGNSGTITVKAGQTTYLHEICLQTAGKSTELQFVADKIGGMTTSLDLRDGNAMTERPEFRSFIFKHNRSACDEAYTGEVVNTDLEGVAGFSGEGDGISLYLSPNPAISDLQIQFHHTAAKANYRLLDATGRQLRKWEAVTRVSQTIDVAELPSGLYYLNVSTAKDELSQKFVIQR</sequence>
<dbReference type="NCBIfam" id="TIGR04183">
    <property type="entry name" value="Por_Secre_tail"/>
    <property type="match status" value="1"/>
</dbReference>
<dbReference type="InterPro" id="IPR026444">
    <property type="entry name" value="Secre_tail"/>
</dbReference>
<accession>A0A1H9GXA5</accession>
<dbReference type="RefSeq" id="WP_090168586.1">
    <property type="nucleotide sequence ID" value="NZ_FOFB01000011.1"/>
</dbReference>
<dbReference type="STRING" id="478744.SAMN05444359_111145"/>
<protein>
    <submittedName>
        <fullName evidence="2">Por secretion system C-terminal sorting domain-containing protein</fullName>
    </submittedName>
</protein>
<dbReference type="Pfam" id="PF18962">
    <property type="entry name" value="Por_Secre_tail"/>
    <property type="match status" value="1"/>
</dbReference>
<feature type="domain" description="Secretion system C-terminal sorting" evidence="1">
    <location>
        <begin position="210"/>
        <end position="280"/>
    </location>
</feature>
<reference evidence="3" key="1">
    <citation type="submission" date="2016-10" db="EMBL/GenBank/DDBJ databases">
        <authorList>
            <person name="Varghese N."/>
            <person name="Submissions S."/>
        </authorList>
    </citation>
    <scope>NUCLEOTIDE SEQUENCE [LARGE SCALE GENOMIC DNA]</scope>
    <source>
        <strain evidence="3">DSM 24740</strain>
    </source>
</reference>